<evidence type="ECO:0000313" key="2">
    <source>
        <dbReference type="EMBL" id="KYK57361.1"/>
    </source>
</evidence>
<dbReference type="GeneID" id="63717013"/>
<dbReference type="AlphaFoldDB" id="A0A151GJZ5"/>
<accession>A0A151GJZ5</accession>
<evidence type="ECO:0008006" key="4">
    <source>
        <dbReference type="Google" id="ProtNLM"/>
    </source>
</evidence>
<proteinExistence type="predicted"/>
<dbReference type="InParanoid" id="A0A151GJZ5"/>
<feature type="region of interest" description="Disordered" evidence="1">
    <location>
        <begin position="80"/>
        <end position="128"/>
    </location>
</feature>
<evidence type="ECO:0000256" key="1">
    <source>
        <dbReference type="SAM" id="MobiDB-lite"/>
    </source>
</evidence>
<feature type="compositionally biased region" description="Polar residues" evidence="1">
    <location>
        <begin position="113"/>
        <end position="122"/>
    </location>
</feature>
<comment type="caution">
    <text evidence="2">The sequence shown here is derived from an EMBL/GenBank/DDBJ whole genome shotgun (WGS) entry which is preliminary data.</text>
</comment>
<evidence type="ECO:0000313" key="3">
    <source>
        <dbReference type="Proteomes" id="UP000076580"/>
    </source>
</evidence>
<feature type="compositionally biased region" description="Polar residues" evidence="1">
    <location>
        <begin position="92"/>
        <end position="106"/>
    </location>
</feature>
<dbReference type="Proteomes" id="UP000076580">
    <property type="component" value="Chromosome 02"/>
</dbReference>
<gene>
    <name evidence="2" type="ORF">DCS_04370</name>
</gene>
<reference evidence="2 3" key="1">
    <citation type="journal article" date="2016" name="Sci. Rep.">
        <title>Insights into Adaptations to a Near-Obligate Nematode Endoparasitic Lifestyle from the Finished Genome of Drechmeria coniospora.</title>
        <authorList>
            <person name="Zhang L."/>
            <person name="Zhou Z."/>
            <person name="Guo Q."/>
            <person name="Fokkens L."/>
            <person name="Miskei M."/>
            <person name="Pocsi I."/>
            <person name="Zhang W."/>
            <person name="Chen M."/>
            <person name="Wang L."/>
            <person name="Sun Y."/>
            <person name="Donzelli B.G."/>
            <person name="Gibson D.M."/>
            <person name="Nelson D.R."/>
            <person name="Luo J.G."/>
            <person name="Rep M."/>
            <person name="Liu H."/>
            <person name="Yang S."/>
            <person name="Wang J."/>
            <person name="Krasnoff S.B."/>
            <person name="Xu Y."/>
            <person name="Molnar I."/>
            <person name="Lin M."/>
        </authorList>
    </citation>
    <scope>NUCLEOTIDE SEQUENCE [LARGE SCALE GENOMIC DNA]</scope>
    <source>
        <strain evidence="2 3">ARSEF 6962</strain>
    </source>
</reference>
<keyword evidence="3" id="KW-1185">Reference proteome</keyword>
<dbReference type="EMBL" id="LAYC01000002">
    <property type="protein sequence ID" value="KYK57361.1"/>
    <property type="molecule type" value="Genomic_DNA"/>
</dbReference>
<name>A0A151GJZ5_DRECN</name>
<protein>
    <recommendedName>
        <fullName evidence="4">Zinc-ribbon domain-containing protein</fullName>
    </recommendedName>
</protein>
<dbReference type="RefSeq" id="XP_040656713.1">
    <property type="nucleotide sequence ID" value="XM_040801680.1"/>
</dbReference>
<organism evidence="2 3">
    <name type="scientific">Drechmeria coniospora</name>
    <name type="common">Nematophagous fungus</name>
    <name type="synonym">Meria coniospora</name>
    <dbReference type="NCBI Taxonomy" id="98403"/>
    <lineage>
        <taxon>Eukaryota</taxon>
        <taxon>Fungi</taxon>
        <taxon>Dikarya</taxon>
        <taxon>Ascomycota</taxon>
        <taxon>Pezizomycotina</taxon>
        <taxon>Sordariomycetes</taxon>
        <taxon>Hypocreomycetidae</taxon>
        <taxon>Hypocreales</taxon>
        <taxon>Ophiocordycipitaceae</taxon>
        <taxon>Drechmeria</taxon>
    </lineage>
</organism>
<sequence length="177" mass="19253">MFGRRRRTPLLGAAVIAGTATAASRHGAKKQAQVESERQYQMEQEAEIRRYAEENERLRNQRAIDQAVNDAMSKQQAENMAKQPVSPGGPMNNMQSSAAMSPTYGSNDVLHSPANSLPSPMYQQAGMAPSLMPRGNAAASEGMRFCSDCGNKCTPQDKFCSGCGHAMMRAMNENMSM</sequence>